<dbReference type="PROSITE" id="PS01124">
    <property type="entry name" value="HTH_ARAC_FAMILY_2"/>
    <property type="match status" value="1"/>
</dbReference>
<keyword evidence="3" id="KW-0804">Transcription</keyword>
<keyword evidence="6" id="KW-1185">Reference proteome</keyword>
<keyword evidence="2 5" id="KW-0238">DNA-binding</keyword>
<protein>
    <submittedName>
        <fullName evidence="5">AraC-type DNA-binding protein</fullName>
    </submittedName>
</protein>
<accession>A0A1G8HER1</accession>
<dbReference type="SUPFAM" id="SSF46689">
    <property type="entry name" value="Homeodomain-like"/>
    <property type="match status" value="1"/>
</dbReference>
<evidence type="ECO:0000256" key="1">
    <source>
        <dbReference type="ARBA" id="ARBA00023015"/>
    </source>
</evidence>
<dbReference type="Gene3D" id="1.10.10.60">
    <property type="entry name" value="Homeodomain-like"/>
    <property type="match status" value="1"/>
</dbReference>
<dbReference type="Proteomes" id="UP000198854">
    <property type="component" value="Unassembled WGS sequence"/>
</dbReference>
<organism evidence="5 6">
    <name type="scientific">Vibrio xiamenensis</name>
    <dbReference type="NCBI Taxonomy" id="861298"/>
    <lineage>
        <taxon>Bacteria</taxon>
        <taxon>Pseudomonadati</taxon>
        <taxon>Pseudomonadota</taxon>
        <taxon>Gammaproteobacteria</taxon>
        <taxon>Vibrionales</taxon>
        <taxon>Vibrionaceae</taxon>
        <taxon>Vibrio</taxon>
    </lineage>
</organism>
<dbReference type="PRINTS" id="PR00032">
    <property type="entry name" value="HTHARAC"/>
</dbReference>
<dbReference type="PANTHER" id="PTHR47894">
    <property type="entry name" value="HTH-TYPE TRANSCRIPTIONAL REGULATOR GADX"/>
    <property type="match status" value="1"/>
</dbReference>
<dbReference type="STRING" id="861298.SAMN04488136_15010"/>
<dbReference type="InterPro" id="IPR018060">
    <property type="entry name" value="HTH_AraC"/>
</dbReference>
<dbReference type="InterPro" id="IPR032687">
    <property type="entry name" value="AraC-type_N"/>
</dbReference>
<dbReference type="Pfam" id="PF12625">
    <property type="entry name" value="Arabinose_bd"/>
    <property type="match status" value="1"/>
</dbReference>
<dbReference type="InterPro" id="IPR009057">
    <property type="entry name" value="Homeodomain-like_sf"/>
</dbReference>
<keyword evidence="1" id="KW-0805">Transcription regulation</keyword>
<evidence type="ECO:0000256" key="2">
    <source>
        <dbReference type="ARBA" id="ARBA00023125"/>
    </source>
</evidence>
<dbReference type="Pfam" id="PF12833">
    <property type="entry name" value="HTH_18"/>
    <property type="match status" value="1"/>
</dbReference>
<dbReference type="SMART" id="SM00342">
    <property type="entry name" value="HTH_ARAC"/>
    <property type="match status" value="1"/>
</dbReference>
<evidence type="ECO:0000313" key="6">
    <source>
        <dbReference type="Proteomes" id="UP000198854"/>
    </source>
</evidence>
<dbReference type="PANTHER" id="PTHR47894:SF4">
    <property type="entry name" value="HTH-TYPE TRANSCRIPTIONAL REGULATOR GADX"/>
    <property type="match status" value="1"/>
</dbReference>
<evidence type="ECO:0000313" key="5">
    <source>
        <dbReference type="EMBL" id="SDI05146.1"/>
    </source>
</evidence>
<dbReference type="RefSeq" id="WP_093279419.1">
    <property type="nucleotide sequence ID" value="NZ_FNDD01000050.1"/>
</dbReference>
<dbReference type="OrthoDB" id="6396588at2"/>
<evidence type="ECO:0000259" key="4">
    <source>
        <dbReference type="PROSITE" id="PS01124"/>
    </source>
</evidence>
<dbReference type="GO" id="GO:0000976">
    <property type="term" value="F:transcription cis-regulatory region binding"/>
    <property type="evidence" value="ECO:0007669"/>
    <property type="project" value="TreeGrafter"/>
</dbReference>
<reference evidence="5 6" key="1">
    <citation type="submission" date="2016-10" db="EMBL/GenBank/DDBJ databases">
        <authorList>
            <person name="de Groot N.N."/>
        </authorList>
    </citation>
    <scope>NUCLEOTIDE SEQUENCE [LARGE SCALE GENOMIC DNA]</scope>
    <source>
        <strain evidence="5 6">CGMCC 1.10228</strain>
    </source>
</reference>
<name>A0A1G8HER1_9VIBR</name>
<dbReference type="InterPro" id="IPR020449">
    <property type="entry name" value="Tscrpt_reg_AraC-type_HTH"/>
</dbReference>
<proteinExistence type="predicted"/>
<feature type="domain" description="HTH araC/xylS-type" evidence="4">
    <location>
        <begin position="231"/>
        <end position="329"/>
    </location>
</feature>
<dbReference type="GO" id="GO:0005829">
    <property type="term" value="C:cytosol"/>
    <property type="evidence" value="ECO:0007669"/>
    <property type="project" value="TreeGrafter"/>
</dbReference>
<sequence>MGIVRTGAADKFNELVADFGQNPISIINEAGLCSAQFRDPNTYIACSKLAELLEIAALRCQQPSFGIQLAQRQSLRALGDLPMLVARAQTVGEALTHINDYLYLQSSAASIHLSRRGERICITLELDIESKRGITQLLQMSVAQMAKFVASILNIEVQLIALHLQQRFLVSHSKSQASNLPDIYVGESFNGIWLKANLLSSKNHQDQHALDRHFQEHFQYLQNRYPNDLAAQTSDMIGRLLPSGECSIERVAKALNLHPRVLQLRLKDDSTSYRQILQHVRQTLAEHYLQSERYSITDIALQLGYAEIAVFSRHFKTWTGLSPSQWRSQFHSSA</sequence>
<evidence type="ECO:0000256" key="3">
    <source>
        <dbReference type="ARBA" id="ARBA00023163"/>
    </source>
</evidence>
<gene>
    <name evidence="5" type="ORF">SAMN04488136_15010</name>
</gene>
<dbReference type="GO" id="GO:0003700">
    <property type="term" value="F:DNA-binding transcription factor activity"/>
    <property type="evidence" value="ECO:0007669"/>
    <property type="project" value="InterPro"/>
</dbReference>
<dbReference type="AlphaFoldDB" id="A0A1G8HER1"/>
<dbReference type="EMBL" id="FNDD01000050">
    <property type="protein sequence ID" value="SDI05146.1"/>
    <property type="molecule type" value="Genomic_DNA"/>
</dbReference>